<sequence length="612" mass="67299">MMELTSLVMIFSLTSSSLGDTINLAMYYTTIHETSDALRSPPRPRAVYAAFNIQPSSTPVLAGPLRGAVTASSLQGGAIRSHSPLRRQKREVYNAPPIAAPAQQYHYALQPHAAPYPSHVHQPLPYTPTAIPTPSPQVIVLAPPQAATPVVATDWELQRKVVSVEAKLDQLLQQSQRYPSPPQHHSNATTYHSYEAPSSFVYGPSVPAPHVNVHHTYLHQQPYVAPYIDPSAVARDLYGPLPTLSPHRAHHATLPAGPYRRPLGAIDVPPPPVLPTYFPARDHMDAVEDSYAWLVLRNLMRDVEDAEIRDRLRIMEEQVISAGRLEEQRVELRALLKESLAEERLAALDAEAMLRRHYATVAMGETHRALVDSDLNRSHQQREASPDGRHGREMLERSHHPSPVRVVRTLTTTTTQQRPSVTSMTSTVNSKVRGGGGGGEELQHSYYQTGPSPIYRPAPQERTPYLATPHDDEAVRRDSGEQRAVIGSSSVTTRTTTAGSSAMNGSVVIRSIGAGGLLPPVPVSPTKGREDGEVRYYSKSPQPHATPYASTTTRMTTSTNARASHLAQIAKDMGADPITQREVQHAENVMTNAEYQASRRRYKKALMQQALS</sequence>
<dbReference type="AlphaFoldDB" id="A0A0S4KKM5"/>
<feature type="region of interest" description="Disordered" evidence="1">
    <location>
        <begin position="466"/>
        <end position="499"/>
    </location>
</feature>
<evidence type="ECO:0000313" key="4">
    <source>
        <dbReference type="Proteomes" id="UP000051952"/>
    </source>
</evidence>
<feature type="region of interest" description="Disordered" evidence="1">
    <location>
        <begin position="371"/>
        <end position="400"/>
    </location>
</feature>
<reference evidence="4" key="1">
    <citation type="submission" date="2015-09" db="EMBL/GenBank/DDBJ databases">
        <authorList>
            <consortium name="Pathogen Informatics"/>
        </authorList>
    </citation>
    <scope>NUCLEOTIDE SEQUENCE [LARGE SCALE GENOMIC DNA]</scope>
    <source>
        <strain evidence="4">Lake Konstanz</strain>
    </source>
</reference>
<feature type="compositionally biased region" description="Basic and acidic residues" evidence="1">
    <location>
        <begin position="469"/>
        <end position="481"/>
    </location>
</feature>
<proteinExistence type="predicted"/>
<feature type="region of interest" description="Disordered" evidence="1">
    <location>
        <begin position="413"/>
        <end position="439"/>
    </location>
</feature>
<dbReference type="Proteomes" id="UP000051952">
    <property type="component" value="Unassembled WGS sequence"/>
</dbReference>
<dbReference type="EMBL" id="CYKH01001741">
    <property type="protein sequence ID" value="CUI14942.1"/>
    <property type="molecule type" value="Genomic_DNA"/>
</dbReference>
<evidence type="ECO:0000313" key="3">
    <source>
        <dbReference type="EMBL" id="CUI14942.1"/>
    </source>
</evidence>
<protein>
    <recommendedName>
        <fullName evidence="5">Membrane-associated protein</fullName>
    </recommendedName>
</protein>
<feature type="signal peptide" evidence="2">
    <location>
        <begin position="1"/>
        <end position="19"/>
    </location>
</feature>
<feature type="chain" id="PRO_5006623392" description="Membrane-associated protein" evidence="2">
    <location>
        <begin position="20"/>
        <end position="612"/>
    </location>
</feature>
<evidence type="ECO:0008006" key="5">
    <source>
        <dbReference type="Google" id="ProtNLM"/>
    </source>
</evidence>
<feature type="compositionally biased region" description="Low complexity" evidence="1">
    <location>
        <begin position="413"/>
        <end position="423"/>
    </location>
</feature>
<feature type="compositionally biased region" description="Basic and acidic residues" evidence="1">
    <location>
        <begin position="371"/>
        <end position="399"/>
    </location>
</feature>
<evidence type="ECO:0000256" key="2">
    <source>
        <dbReference type="SAM" id="SignalP"/>
    </source>
</evidence>
<keyword evidence="4" id="KW-1185">Reference proteome</keyword>
<organism evidence="3 4">
    <name type="scientific">Bodo saltans</name>
    <name type="common">Flagellated protozoan</name>
    <dbReference type="NCBI Taxonomy" id="75058"/>
    <lineage>
        <taxon>Eukaryota</taxon>
        <taxon>Discoba</taxon>
        <taxon>Euglenozoa</taxon>
        <taxon>Kinetoplastea</taxon>
        <taxon>Metakinetoplastina</taxon>
        <taxon>Eubodonida</taxon>
        <taxon>Bodonidae</taxon>
        <taxon>Bodo</taxon>
    </lineage>
</organism>
<evidence type="ECO:0000256" key="1">
    <source>
        <dbReference type="SAM" id="MobiDB-lite"/>
    </source>
</evidence>
<accession>A0A0S4KKM5</accession>
<gene>
    <name evidence="3" type="ORF">BSAL_21295</name>
</gene>
<feature type="compositionally biased region" description="Polar residues" evidence="1">
    <location>
        <begin position="487"/>
        <end position="499"/>
    </location>
</feature>
<keyword evidence="2" id="KW-0732">Signal</keyword>
<dbReference type="VEuPathDB" id="TriTrypDB:BSAL_21295"/>
<name>A0A0S4KKM5_BODSA</name>